<evidence type="ECO:0000256" key="4">
    <source>
        <dbReference type="ARBA" id="ARBA00012462"/>
    </source>
</evidence>
<evidence type="ECO:0000256" key="3">
    <source>
        <dbReference type="ARBA" id="ARBA00004239"/>
    </source>
</evidence>
<feature type="active site" description="Charge relay system" evidence="15">
    <location>
        <position position="302"/>
    </location>
</feature>
<dbReference type="PANTHER" id="PTHR14218">
    <property type="entry name" value="PROTEASE S8 TRIPEPTIDYL PEPTIDASE I CLN2"/>
    <property type="match status" value="1"/>
</dbReference>
<feature type="active site" description="Charge relay system" evidence="15">
    <location>
        <position position="306"/>
    </location>
</feature>
<evidence type="ECO:0000256" key="12">
    <source>
        <dbReference type="ARBA" id="ARBA00023026"/>
    </source>
</evidence>
<dbReference type="GO" id="GO:0005576">
    <property type="term" value="C:extracellular region"/>
    <property type="evidence" value="ECO:0007669"/>
    <property type="project" value="UniProtKB-SubCell"/>
</dbReference>
<evidence type="ECO:0000256" key="11">
    <source>
        <dbReference type="ARBA" id="ARBA00022837"/>
    </source>
</evidence>
<dbReference type="SUPFAM" id="SSF54897">
    <property type="entry name" value="Protease propeptides/inhibitors"/>
    <property type="match status" value="1"/>
</dbReference>
<evidence type="ECO:0000256" key="10">
    <source>
        <dbReference type="ARBA" id="ARBA00022825"/>
    </source>
</evidence>
<evidence type="ECO:0000256" key="13">
    <source>
        <dbReference type="ARBA" id="ARBA00023145"/>
    </source>
</evidence>
<dbReference type="InterPro" id="IPR015366">
    <property type="entry name" value="S53_propep"/>
</dbReference>
<dbReference type="AlphaFoldDB" id="A0A6A6PSV9"/>
<feature type="domain" description="Peptidase S53" evidence="17">
    <location>
        <begin position="217"/>
        <end position="611"/>
    </location>
</feature>
<comment type="function">
    <text evidence="2">Secreted tripeptidyl-peptidase which degrades proteins at acidic pHs and is involved in virulence.</text>
</comment>
<evidence type="ECO:0000256" key="8">
    <source>
        <dbReference type="ARBA" id="ARBA00022729"/>
    </source>
</evidence>
<evidence type="ECO:0000256" key="14">
    <source>
        <dbReference type="ARBA" id="ARBA00023180"/>
    </source>
</evidence>
<protein>
    <recommendedName>
        <fullName evidence="4">tripeptidyl-peptidase II</fullName>
        <ecNumber evidence="4">3.4.14.10</ecNumber>
    </recommendedName>
</protein>
<dbReference type="Pfam" id="PF00082">
    <property type="entry name" value="Peptidase_S8"/>
    <property type="match status" value="1"/>
</dbReference>
<evidence type="ECO:0000256" key="1">
    <source>
        <dbReference type="ARBA" id="ARBA00001910"/>
    </source>
</evidence>
<feature type="binding site" evidence="15">
    <location>
        <position position="591"/>
    </location>
    <ligand>
        <name>Ca(2+)</name>
        <dbReference type="ChEBI" id="CHEBI:29108"/>
    </ligand>
</feature>
<accession>A0A6A6PSV9</accession>
<feature type="active site" description="Charge relay system" evidence="15">
    <location>
        <position position="528"/>
    </location>
</feature>
<evidence type="ECO:0000256" key="5">
    <source>
        <dbReference type="ARBA" id="ARBA00022525"/>
    </source>
</evidence>
<dbReference type="CDD" id="cd11377">
    <property type="entry name" value="Pro-peptidase_S53"/>
    <property type="match status" value="1"/>
</dbReference>
<dbReference type="FunFam" id="3.40.50.200:FF:000015">
    <property type="entry name" value="Tripeptidyl peptidase A"/>
    <property type="match status" value="1"/>
</dbReference>
<dbReference type="EMBL" id="MU001635">
    <property type="protein sequence ID" value="KAF2483189.1"/>
    <property type="molecule type" value="Genomic_DNA"/>
</dbReference>
<sequence length="618" mass="66191">MIRALTFGAVLLGLATASPLERRYAVKERHTVPGTFTRVGDAPESHHVLLSVGLTQARFSELEQHLFEVSDPDHARYGQHLSQYEVNELVSPSEKALLLVHEWLQEHNVDPTSISYSPARDFLSFSLPIADVESLLDTKFSTYRHADGSELVRTHEWSLPLHLHDHIAAIQPTTSFLRPRGQVVSSPRSVNQVFGEAVVQLADGESPTVAKVCNGSFVTPQCIRTLYETINYKPQAGTKNQAAVGEFDGEVVNRSDTRIFLEAVRPEAAGAAATYNLVSIANGTISQAHDTPKQQKAGLGIEGDLDIQAIIGNSWPVQATVYSTGGVPPEQSPQDGNEPYLTLLQYLLKQTFIPQVLSISYEDGEDTVPLSYARAVCSQFAQLGARGVSVFFSSGDGGVGEDCKVNGTKKFETGFPSDCPYITSVGATQGFAPEIVAHDGFVSGGGFSNVFGRPSYQDAAVSAYLKKLGNKYEGFYNKSGRAYPDMAAIGVVSAQSQTTGRVKLLITTYQNITIAWNGTVSNIGGGTSASAPIAASVFTLVNDALISHGKPPMGFLNPWLYKKGHVAFSDVTIGSAVGCGTKGFPAVQGWDAVTGWGTPRFEKILQAVGLNGSVAGGW</sequence>
<reference evidence="18" key="1">
    <citation type="journal article" date="2020" name="Stud. Mycol.">
        <title>101 Dothideomycetes genomes: a test case for predicting lifestyles and emergence of pathogens.</title>
        <authorList>
            <person name="Haridas S."/>
            <person name="Albert R."/>
            <person name="Binder M."/>
            <person name="Bloem J."/>
            <person name="Labutti K."/>
            <person name="Salamov A."/>
            <person name="Andreopoulos B."/>
            <person name="Baker S."/>
            <person name="Barry K."/>
            <person name="Bills G."/>
            <person name="Bluhm B."/>
            <person name="Cannon C."/>
            <person name="Castanera R."/>
            <person name="Culley D."/>
            <person name="Daum C."/>
            <person name="Ezra D."/>
            <person name="Gonzalez J."/>
            <person name="Henrissat B."/>
            <person name="Kuo A."/>
            <person name="Liang C."/>
            <person name="Lipzen A."/>
            <person name="Lutzoni F."/>
            <person name="Magnuson J."/>
            <person name="Mondo S."/>
            <person name="Nolan M."/>
            <person name="Ohm R."/>
            <person name="Pangilinan J."/>
            <person name="Park H.-J."/>
            <person name="Ramirez L."/>
            <person name="Alfaro M."/>
            <person name="Sun H."/>
            <person name="Tritt A."/>
            <person name="Yoshinaga Y."/>
            <person name="Zwiers L.-H."/>
            <person name="Turgeon B."/>
            <person name="Goodwin S."/>
            <person name="Spatafora J."/>
            <person name="Crous P."/>
            <person name="Grigoriev I."/>
        </authorList>
    </citation>
    <scope>NUCLEOTIDE SEQUENCE</scope>
    <source>
        <strain evidence="18">CBS 113389</strain>
    </source>
</reference>
<evidence type="ECO:0000256" key="15">
    <source>
        <dbReference type="PROSITE-ProRule" id="PRU01032"/>
    </source>
</evidence>
<dbReference type="InterPro" id="IPR050819">
    <property type="entry name" value="Tripeptidyl-peptidase_I"/>
</dbReference>
<evidence type="ECO:0000313" key="18">
    <source>
        <dbReference type="EMBL" id="KAF2483189.1"/>
    </source>
</evidence>
<comment type="catalytic activity">
    <reaction evidence="1">
        <text>Release of an N-terminal tripeptide from a polypeptide.</text>
        <dbReference type="EC" id="3.4.14.10"/>
    </reaction>
</comment>
<dbReference type="GO" id="GO:0006508">
    <property type="term" value="P:proteolysis"/>
    <property type="evidence" value="ECO:0007669"/>
    <property type="project" value="UniProtKB-KW"/>
</dbReference>
<keyword evidence="7 15" id="KW-0479">Metal-binding</keyword>
<dbReference type="Proteomes" id="UP000799767">
    <property type="component" value="Unassembled WGS sequence"/>
</dbReference>
<evidence type="ECO:0000256" key="6">
    <source>
        <dbReference type="ARBA" id="ARBA00022670"/>
    </source>
</evidence>
<evidence type="ECO:0000259" key="17">
    <source>
        <dbReference type="PROSITE" id="PS51695"/>
    </source>
</evidence>
<evidence type="ECO:0000256" key="2">
    <source>
        <dbReference type="ARBA" id="ARBA00002451"/>
    </source>
</evidence>
<dbReference type="InterPro" id="IPR036852">
    <property type="entry name" value="Peptidase_S8/S53_dom_sf"/>
</dbReference>
<keyword evidence="13" id="KW-0865">Zymogen</keyword>
<evidence type="ECO:0000256" key="16">
    <source>
        <dbReference type="SAM" id="SignalP"/>
    </source>
</evidence>
<proteinExistence type="predicted"/>
<dbReference type="InterPro" id="IPR030400">
    <property type="entry name" value="Sedolisin_dom"/>
</dbReference>
<dbReference type="RefSeq" id="XP_033589759.1">
    <property type="nucleotide sequence ID" value="XM_033729531.1"/>
</dbReference>
<evidence type="ECO:0000313" key="19">
    <source>
        <dbReference type="Proteomes" id="UP000799767"/>
    </source>
</evidence>
<evidence type="ECO:0000256" key="9">
    <source>
        <dbReference type="ARBA" id="ARBA00022801"/>
    </source>
</evidence>
<name>A0A6A6PSV9_9PEZI</name>
<feature type="binding site" evidence="15">
    <location>
        <position position="571"/>
    </location>
    <ligand>
        <name>Ca(2+)</name>
        <dbReference type="ChEBI" id="CHEBI:29108"/>
    </ligand>
</feature>
<dbReference type="SUPFAM" id="SSF52743">
    <property type="entry name" value="Subtilisin-like"/>
    <property type="match status" value="1"/>
</dbReference>
<comment type="cofactor">
    <cofactor evidence="15">
        <name>Ca(2+)</name>
        <dbReference type="ChEBI" id="CHEBI:29108"/>
    </cofactor>
    <text evidence="15">Binds 1 Ca(2+) ion per subunit.</text>
</comment>
<dbReference type="PROSITE" id="PS51695">
    <property type="entry name" value="SEDOLISIN"/>
    <property type="match status" value="1"/>
</dbReference>
<keyword evidence="11 15" id="KW-0106">Calcium</keyword>
<dbReference type="GO" id="GO:0004252">
    <property type="term" value="F:serine-type endopeptidase activity"/>
    <property type="evidence" value="ECO:0007669"/>
    <property type="project" value="UniProtKB-UniRule"/>
</dbReference>
<dbReference type="PANTHER" id="PTHR14218:SF39">
    <property type="entry name" value="PEPTIDASE S53 DOMAIN-CONTAINING PROTEIN"/>
    <property type="match status" value="1"/>
</dbReference>
<comment type="subcellular location">
    <subcellularLocation>
        <location evidence="3">Secreted</location>
        <location evidence="3">Extracellular space</location>
    </subcellularLocation>
</comment>
<dbReference type="Pfam" id="PF09286">
    <property type="entry name" value="Pro-kuma_activ"/>
    <property type="match status" value="1"/>
</dbReference>
<feature type="chain" id="PRO_5025521547" description="tripeptidyl-peptidase II" evidence="16">
    <location>
        <begin position="18"/>
        <end position="618"/>
    </location>
</feature>
<dbReference type="OrthoDB" id="409122at2759"/>
<keyword evidence="9 15" id="KW-0378">Hydrolase</keyword>
<dbReference type="GeneID" id="54470533"/>
<dbReference type="SMART" id="SM00944">
    <property type="entry name" value="Pro-kuma_activ"/>
    <property type="match status" value="1"/>
</dbReference>
<keyword evidence="5" id="KW-0964">Secreted</keyword>
<evidence type="ECO:0000256" key="7">
    <source>
        <dbReference type="ARBA" id="ARBA00022723"/>
    </source>
</evidence>
<keyword evidence="12" id="KW-0843">Virulence</keyword>
<feature type="binding site" evidence="15">
    <location>
        <position position="570"/>
    </location>
    <ligand>
        <name>Ca(2+)</name>
        <dbReference type="ChEBI" id="CHEBI:29108"/>
    </ligand>
</feature>
<organism evidence="18 19">
    <name type="scientific">Neohortaea acidophila</name>
    <dbReference type="NCBI Taxonomy" id="245834"/>
    <lineage>
        <taxon>Eukaryota</taxon>
        <taxon>Fungi</taxon>
        <taxon>Dikarya</taxon>
        <taxon>Ascomycota</taxon>
        <taxon>Pezizomycotina</taxon>
        <taxon>Dothideomycetes</taxon>
        <taxon>Dothideomycetidae</taxon>
        <taxon>Mycosphaerellales</taxon>
        <taxon>Teratosphaeriaceae</taxon>
        <taxon>Neohortaea</taxon>
    </lineage>
</organism>
<dbReference type="EC" id="3.4.14.10" evidence="4"/>
<keyword evidence="19" id="KW-1185">Reference proteome</keyword>
<gene>
    <name evidence="18" type="ORF">BDY17DRAFT_143049</name>
</gene>
<feature type="binding site" evidence="15">
    <location>
        <position position="589"/>
    </location>
    <ligand>
        <name>Ca(2+)</name>
        <dbReference type="ChEBI" id="CHEBI:29108"/>
    </ligand>
</feature>
<keyword evidence="8 16" id="KW-0732">Signal</keyword>
<dbReference type="Gene3D" id="3.40.50.200">
    <property type="entry name" value="Peptidase S8/S53 domain"/>
    <property type="match status" value="1"/>
</dbReference>
<dbReference type="CDD" id="cd04056">
    <property type="entry name" value="Peptidases_S53"/>
    <property type="match status" value="1"/>
</dbReference>
<keyword evidence="10 15" id="KW-0720">Serine protease</keyword>
<keyword evidence="14" id="KW-0325">Glycoprotein</keyword>
<keyword evidence="6 15" id="KW-0645">Protease</keyword>
<feature type="signal peptide" evidence="16">
    <location>
        <begin position="1"/>
        <end position="17"/>
    </location>
</feature>
<dbReference type="GO" id="GO:0046872">
    <property type="term" value="F:metal ion binding"/>
    <property type="evidence" value="ECO:0007669"/>
    <property type="project" value="UniProtKB-UniRule"/>
</dbReference>
<dbReference type="InterPro" id="IPR000209">
    <property type="entry name" value="Peptidase_S8/S53_dom"/>
</dbReference>
<dbReference type="GO" id="GO:0008240">
    <property type="term" value="F:tripeptidyl-peptidase activity"/>
    <property type="evidence" value="ECO:0007669"/>
    <property type="project" value="UniProtKB-EC"/>
</dbReference>